<evidence type="ECO:0000256" key="4">
    <source>
        <dbReference type="RuleBase" id="RU003476"/>
    </source>
</evidence>
<evidence type="ECO:0000256" key="5">
    <source>
        <dbReference type="SAM" id="Phobius"/>
    </source>
</evidence>
<evidence type="ECO:0000256" key="3">
    <source>
        <dbReference type="ARBA" id="ARBA00022842"/>
    </source>
</evidence>
<dbReference type="InterPro" id="IPR020476">
    <property type="entry name" value="Nudix_hydrolase"/>
</dbReference>
<keyword evidence="8" id="KW-1185">Reference proteome</keyword>
<dbReference type="EMBL" id="CP092109">
    <property type="protein sequence ID" value="UWZ78910.1"/>
    <property type="molecule type" value="Genomic_DNA"/>
</dbReference>
<dbReference type="RefSeq" id="WP_260747272.1">
    <property type="nucleotide sequence ID" value="NZ_CP092109.1"/>
</dbReference>
<keyword evidence="5" id="KW-1133">Transmembrane helix</keyword>
<evidence type="ECO:0000256" key="2">
    <source>
        <dbReference type="ARBA" id="ARBA00022801"/>
    </source>
</evidence>
<dbReference type="PROSITE" id="PS00893">
    <property type="entry name" value="NUDIX_BOX"/>
    <property type="match status" value="1"/>
</dbReference>
<gene>
    <name evidence="7" type="ORF">L9S41_14650</name>
</gene>
<dbReference type="Proteomes" id="UP001060414">
    <property type="component" value="Chromosome"/>
</dbReference>
<dbReference type="SUPFAM" id="SSF55811">
    <property type="entry name" value="Nudix"/>
    <property type="match status" value="1"/>
</dbReference>
<dbReference type="PANTHER" id="PTHR43222">
    <property type="entry name" value="NUDIX HYDROLASE 23"/>
    <property type="match status" value="1"/>
</dbReference>
<dbReference type="InterPro" id="IPR020084">
    <property type="entry name" value="NUDIX_hydrolase_CS"/>
</dbReference>
<dbReference type="InterPro" id="IPR015797">
    <property type="entry name" value="NUDIX_hydrolase-like_dom_sf"/>
</dbReference>
<protein>
    <submittedName>
        <fullName evidence="7">NUDIX domain-containing protein</fullName>
    </submittedName>
</protein>
<comment type="cofactor">
    <cofactor evidence="1">
        <name>Mg(2+)</name>
        <dbReference type="ChEBI" id="CHEBI:18420"/>
    </cofactor>
</comment>
<dbReference type="PRINTS" id="PR00502">
    <property type="entry name" value="NUDIXFAMILY"/>
</dbReference>
<feature type="domain" description="Nudix hydrolase" evidence="6">
    <location>
        <begin position="34"/>
        <end position="161"/>
    </location>
</feature>
<keyword evidence="5" id="KW-0812">Transmembrane</keyword>
<evidence type="ECO:0000259" key="6">
    <source>
        <dbReference type="PROSITE" id="PS51462"/>
    </source>
</evidence>
<evidence type="ECO:0000313" key="7">
    <source>
        <dbReference type="EMBL" id="UWZ78910.1"/>
    </source>
</evidence>
<dbReference type="Gene3D" id="3.90.79.10">
    <property type="entry name" value="Nucleoside Triphosphate Pyrophosphohydrolase"/>
    <property type="match status" value="1"/>
</dbReference>
<evidence type="ECO:0000313" key="8">
    <source>
        <dbReference type="Proteomes" id="UP001060414"/>
    </source>
</evidence>
<proteinExistence type="inferred from homology"/>
<dbReference type="PANTHER" id="PTHR43222:SF12">
    <property type="entry name" value="NUDIX HYDROLASE"/>
    <property type="match status" value="1"/>
</dbReference>
<name>A0ABY5ZM57_9BACT</name>
<keyword evidence="2 4" id="KW-0378">Hydrolase</keyword>
<accession>A0ABY5ZM57</accession>
<feature type="transmembrane region" description="Helical" evidence="5">
    <location>
        <begin position="33"/>
        <end position="53"/>
    </location>
</feature>
<evidence type="ECO:0000256" key="1">
    <source>
        <dbReference type="ARBA" id="ARBA00001946"/>
    </source>
</evidence>
<organism evidence="7 8">
    <name type="scientific">Geoalkalibacter halelectricus</name>
    <dbReference type="NCBI Taxonomy" id="2847045"/>
    <lineage>
        <taxon>Bacteria</taxon>
        <taxon>Pseudomonadati</taxon>
        <taxon>Thermodesulfobacteriota</taxon>
        <taxon>Desulfuromonadia</taxon>
        <taxon>Desulfuromonadales</taxon>
        <taxon>Geoalkalibacteraceae</taxon>
        <taxon>Geoalkalibacter</taxon>
    </lineage>
</organism>
<dbReference type="InterPro" id="IPR000086">
    <property type="entry name" value="NUDIX_hydrolase_dom"/>
</dbReference>
<dbReference type="Pfam" id="PF00293">
    <property type="entry name" value="NUDIX"/>
    <property type="match status" value="1"/>
</dbReference>
<comment type="similarity">
    <text evidence="4">Belongs to the Nudix hydrolase family.</text>
</comment>
<keyword evidence="5" id="KW-0472">Membrane</keyword>
<keyword evidence="3" id="KW-0460">Magnesium</keyword>
<reference evidence="7" key="1">
    <citation type="journal article" date="2022" name="Environ. Microbiol.">
        <title>Geoalkalibacter halelectricus SAP #1 sp. nov. possessing extracellular electron transfer and mineral#reducing capabilities from a haloalkaline environment.</title>
        <authorList>
            <person name="Yadav S."/>
            <person name="Singh R."/>
            <person name="Sundharam S.S."/>
            <person name="Chaudhary S."/>
            <person name="Krishnamurthi S."/>
            <person name="Patil S.A."/>
        </authorList>
    </citation>
    <scope>NUCLEOTIDE SEQUENCE</scope>
    <source>
        <strain evidence="7">SAP-1</strain>
    </source>
</reference>
<sequence>MSELHSHCSWCGSRFFPDQPWPRLCRACGHTSYLNPLPVAVVLLPVGAGLVVIRRNTEPRKGTLTLPGGYIDYGETWQQAASREAFEETGIEVSSAELRLYDVMNGLDGTLVVFGLAAPRPSDCFKPFSSEETEEVVIIEKPTELGFIMHTEIAARFFAERGKGG</sequence>
<dbReference type="PROSITE" id="PS51462">
    <property type="entry name" value="NUDIX"/>
    <property type="match status" value="1"/>
</dbReference>